<keyword evidence="4 8" id="KW-0297">G-protein coupled receptor</keyword>
<feature type="transmembrane region" description="Helical" evidence="10">
    <location>
        <begin position="107"/>
        <end position="129"/>
    </location>
</feature>
<evidence type="ECO:0000256" key="8">
    <source>
        <dbReference type="RuleBase" id="RU000688"/>
    </source>
</evidence>
<dbReference type="AlphaFoldDB" id="A0AAU9WII8"/>
<comment type="subcellular location">
    <subcellularLocation>
        <location evidence="1">Membrane</location>
        <topology evidence="1">Multi-pass membrane protein</topology>
    </subcellularLocation>
</comment>
<evidence type="ECO:0000256" key="9">
    <source>
        <dbReference type="SAM" id="MobiDB-lite"/>
    </source>
</evidence>
<dbReference type="PRINTS" id="PR00237">
    <property type="entry name" value="GPCRRHODOPSN"/>
</dbReference>
<dbReference type="EMBL" id="CALNXJ010000014">
    <property type="protein sequence ID" value="CAH3114056.1"/>
    <property type="molecule type" value="Genomic_DNA"/>
</dbReference>
<dbReference type="InterPro" id="IPR000276">
    <property type="entry name" value="GPCR_Rhodpsn"/>
</dbReference>
<keyword evidence="5 10" id="KW-0472">Membrane</keyword>
<dbReference type="Gene3D" id="1.20.1070.10">
    <property type="entry name" value="Rhodopsin 7-helix transmembrane proteins"/>
    <property type="match status" value="1"/>
</dbReference>
<dbReference type="PROSITE" id="PS00237">
    <property type="entry name" value="G_PROTEIN_RECEP_F1_1"/>
    <property type="match status" value="1"/>
</dbReference>
<dbReference type="Pfam" id="PF00001">
    <property type="entry name" value="7tm_1"/>
    <property type="match status" value="1"/>
</dbReference>
<dbReference type="PANTHER" id="PTHR45695:SF9">
    <property type="entry name" value="LEUCOKININ RECEPTOR"/>
    <property type="match status" value="1"/>
</dbReference>
<feature type="compositionally biased region" description="Polar residues" evidence="9">
    <location>
        <begin position="342"/>
        <end position="353"/>
    </location>
</feature>
<dbReference type="PROSITE" id="PS50262">
    <property type="entry name" value="G_PROTEIN_RECEP_F1_2"/>
    <property type="match status" value="1"/>
</dbReference>
<evidence type="ECO:0000256" key="5">
    <source>
        <dbReference type="ARBA" id="ARBA00023136"/>
    </source>
</evidence>
<keyword evidence="7 8" id="KW-0807">Transducer</keyword>
<organism evidence="12 13">
    <name type="scientific">Pocillopora meandrina</name>
    <dbReference type="NCBI Taxonomy" id="46732"/>
    <lineage>
        <taxon>Eukaryota</taxon>
        <taxon>Metazoa</taxon>
        <taxon>Cnidaria</taxon>
        <taxon>Anthozoa</taxon>
        <taxon>Hexacorallia</taxon>
        <taxon>Scleractinia</taxon>
        <taxon>Astrocoeniina</taxon>
        <taxon>Pocilloporidae</taxon>
        <taxon>Pocillopora</taxon>
    </lineage>
</organism>
<feature type="transmembrane region" description="Helical" evidence="10">
    <location>
        <begin position="150"/>
        <end position="168"/>
    </location>
</feature>
<evidence type="ECO:0000256" key="6">
    <source>
        <dbReference type="ARBA" id="ARBA00023170"/>
    </source>
</evidence>
<evidence type="ECO:0000256" key="2">
    <source>
        <dbReference type="ARBA" id="ARBA00022692"/>
    </source>
</evidence>
<evidence type="ECO:0000256" key="7">
    <source>
        <dbReference type="ARBA" id="ARBA00023224"/>
    </source>
</evidence>
<evidence type="ECO:0000256" key="1">
    <source>
        <dbReference type="ARBA" id="ARBA00004141"/>
    </source>
</evidence>
<reference evidence="12 13" key="1">
    <citation type="submission" date="2022-05" db="EMBL/GenBank/DDBJ databases">
        <authorList>
            <consortium name="Genoscope - CEA"/>
            <person name="William W."/>
        </authorList>
    </citation>
    <scope>NUCLEOTIDE SEQUENCE [LARGE SCALE GENOMIC DNA]</scope>
</reference>
<evidence type="ECO:0000259" key="11">
    <source>
        <dbReference type="PROSITE" id="PS50262"/>
    </source>
</evidence>
<feature type="transmembrane region" description="Helical" evidence="10">
    <location>
        <begin position="285"/>
        <end position="307"/>
    </location>
</feature>
<evidence type="ECO:0000256" key="4">
    <source>
        <dbReference type="ARBA" id="ARBA00023040"/>
    </source>
</evidence>
<comment type="caution">
    <text evidence="12">The sequence shown here is derived from an EMBL/GenBank/DDBJ whole genome shotgun (WGS) entry which is preliminary data.</text>
</comment>
<feature type="transmembrane region" description="Helical" evidence="10">
    <location>
        <begin position="62"/>
        <end position="82"/>
    </location>
</feature>
<proteinExistence type="inferred from homology"/>
<keyword evidence="2 8" id="KW-0812">Transmembrane</keyword>
<name>A0AAU9WII8_9CNID</name>
<feature type="transmembrane region" description="Helical" evidence="10">
    <location>
        <begin position="244"/>
        <end position="273"/>
    </location>
</feature>
<dbReference type="CDD" id="cd00637">
    <property type="entry name" value="7tm_classA_rhodopsin-like"/>
    <property type="match status" value="1"/>
</dbReference>
<gene>
    <name evidence="12" type="ORF">PMEA_00006033</name>
</gene>
<evidence type="ECO:0000313" key="12">
    <source>
        <dbReference type="EMBL" id="CAH3114056.1"/>
    </source>
</evidence>
<dbReference type="PANTHER" id="PTHR45695">
    <property type="entry name" value="LEUCOKININ RECEPTOR-RELATED"/>
    <property type="match status" value="1"/>
</dbReference>
<dbReference type="GO" id="GO:0005886">
    <property type="term" value="C:plasma membrane"/>
    <property type="evidence" value="ECO:0007669"/>
    <property type="project" value="TreeGrafter"/>
</dbReference>
<feature type="domain" description="G-protein coupled receptors family 1 profile" evidence="11">
    <location>
        <begin position="41"/>
        <end position="304"/>
    </location>
</feature>
<sequence>MSANDTTSNVSNACGLPEHSSTDIIWKTFAYCFIAFGSLCGNSVVIFVIFKNRNMRSTINYFIVNMSASDILFAIFVIPRLILQLDMPDRWLIGGMVGSMLCKIDHFIQDVSTAVSILSLVAIAVDRFYGVVFPMKAGLMSGKRVRRLSLAATWCLGALLHLPYFYAYKLVDDKFCSYNWYPLADHAKASKFYFIFLSTILFFFPAAILIIVYSIIINTLRRQKFPGNQSLKDKKRVARRNRSVLKMVVVVVVVFICCWLPVNVSIYILIFHWGPNNAPCYGRLLFFWVIFIAYSNGCISPFLYFIFNQNFRQGLKKAFLGQNNRDSVRRNQRSSHRKTDDISLTASQRQKKY</sequence>
<accession>A0AAU9WII8</accession>
<feature type="transmembrane region" description="Helical" evidence="10">
    <location>
        <begin position="192"/>
        <end position="216"/>
    </location>
</feature>
<keyword evidence="6 8" id="KW-0675">Receptor</keyword>
<feature type="transmembrane region" description="Helical" evidence="10">
    <location>
        <begin position="28"/>
        <end position="50"/>
    </location>
</feature>
<protein>
    <recommendedName>
        <fullName evidence="11">G-protein coupled receptors family 1 profile domain-containing protein</fullName>
    </recommendedName>
</protein>
<evidence type="ECO:0000256" key="3">
    <source>
        <dbReference type="ARBA" id="ARBA00022989"/>
    </source>
</evidence>
<dbReference type="SUPFAM" id="SSF81321">
    <property type="entry name" value="Family A G protein-coupled receptor-like"/>
    <property type="match status" value="1"/>
</dbReference>
<dbReference type="Proteomes" id="UP001159428">
    <property type="component" value="Unassembled WGS sequence"/>
</dbReference>
<keyword evidence="3 10" id="KW-1133">Transmembrane helix</keyword>
<keyword evidence="13" id="KW-1185">Reference proteome</keyword>
<evidence type="ECO:0000313" key="13">
    <source>
        <dbReference type="Proteomes" id="UP001159428"/>
    </source>
</evidence>
<dbReference type="InterPro" id="IPR017452">
    <property type="entry name" value="GPCR_Rhodpsn_7TM"/>
</dbReference>
<feature type="region of interest" description="Disordered" evidence="9">
    <location>
        <begin position="325"/>
        <end position="353"/>
    </location>
</feature>
<dbReference type="SMART" id="SM01381">
    <property type="entry name" value="7TM_GPCR_Srsx"/>
    <property type="match status" value="1"/>
</dbReference>
<dbReference type="FunFam" id="1.20.1070.10:FF:000291">
    <property type="entry name" value="Predicted protein"/>
    <property type="match status" value="1"/>
</dbReference>
<dbReference type="GO" id="GO:0004930">
    <property type="term" value="F:G protein-coupled receptor activity"/>
    <property type="evidence" value="ECO:0007669"/>
    <property type="project" value="UniProtKB-KW"/>
</dbReference>
<comment type="similarity">
    <text evidence="8">Belongs to the G-protein coupled receptor 1 family.</text>
</comment>
<evidence type="ECO:0000256" key="10">
    <source>
        <dbReference type="SAM" id="Phobius"/>
    </source>
</evidence>